<keyword evidence="2" id="KW-1185">Reference proteome</keyword>
<dbReference type="KEGG" id="tab:CIG75_12740"/>
<dbReference type="SUPFAM" id="SSF69279">
    <property type="entry name" value="Phage tail proteins"/>
    <property type="match status" value="1"/>
</dbReference>
<evidence type="ECO:0000313" key="2">
    <source>
        <dbReference type="Proteomes" id="UP000214688"/>
    </source>
</evidence>
<dbReference type="AlphaFoldDB" id="A0A223D2Z1"/>
<dbReference type="RefSeq" id="WP_094237007.1">
    <property type="nucleotide sequence ID" value="NZ_CP022657.1"/>
</dbReference>
<name>A0A223D2Z1_9BACL</name>
<accession>A0A223D2Z1</accession>
<dbReference type="Proteomes" id="UP000214688">
    <property type="component" value="Chromosome"/>
</dbReference>
<gene>
    <name evidence="1" type="ORF">CIG75_12740</name>
</gene>
<dbReference type="OrthoDB" id="2676879at2"/>
<organism evidence="1 2">
    <name type="scientific">Tumebacillus algifaecis</name>
    <dbReference type="NCBI Taxonomy" id="1214604"/>
    <lineage>
        <taxon>Bacteria</taxon>
        <taxon>Bacillati</taxon>
        <taxon>Bacillota</taxon>
        <taxon>Bacilli</taxon>
        <taxon>Bacillales</taxon>
        <taxon>Alicyclobacillaceae</taxon>
        <taxon>Tumebacillus</taxon>
    </lineage>
</organism>
<proteinExistence type="predicted"/>
<dbReference type="EMBL" id="CP022657">
    <property type="protein sequence ID" value="ASS75766.1"/>
    <property type="molecule type" value="Genomic_DNA"/>
</dbReference>
<evidence type="ECO:0008006" key="3">
    <source>
        <dbReference type="Google" id="ProtNLM"/>
    </source>
</evidence>
<protein>
    <recommendedName>
        <fullName evidence="3">Phage tail protein</fullName>
    </recommendedName>
</protein>
<reference evidence="1 2" key="1">
    <citation type="journal article" date="2015" name="Int. J. Syst. Evol. Microbiol.">
        <title>Tumebacillus algifaecis sp. nov., isolated from decomposing algal scum.</title>
        <authorList>
            <person name="Wu Y.F."/>
            <person name="Zhang B."/>
            <person name="Xing P."/>
            <person name="Wu Q.L."/>
            <person name="Liu S.J."/>
        </authorList>
    </citation>
    <scope>NUCLEOTIDE SEQUENCE [LARGE SCALE GENOMIC DNA]</scope>
    <source>
        <strain evidence="1 2">THMBR28</strain>
    </source>
</reference>
<evidence type="ECO:0000313" key="1">
    <source>
        <dbReference type="EMBL" id="ASS75766.1"/>
    </source>
</evidence>
<sequence length="357" mass="40164">MIFHDPEHRLENHFGRVSVDGQRIPYIEWSVSLPAYDEADHLTIKAPWTIGGDGLLASNNKQATRLLTGKDIPLSIGIAERQLIAGIMDEIEYEATMSGEFVRIGGRGKIGRMVERKEIRDLKNRTASSVAQEIFKYHGISNSMVEGTSALIGTYSEGGHGTHSATSNDLNDWELLNWLAEWEGFVVRVVGTKGYFGPHENVPEMKLPPISLLYGRDCEIKGWKRSLSGARDIIVEGRGYKTTGSGKSSKTSEYTAFYPREPKKEDETAIIHKRTMPGHTPEQLKRKVRSVYEELTKHDITVNVFVPRYLELWPDRRVALQGVGYGLSQVFYATQVEYSESMDGVTTEITLSNKIQR</sequence>